<feature type="transmembrane region" description="Helical" evidence="9">
    <location>
        <begin position="54"/>
        <end position="74"/>
    </location>
</feature>
<keyword evidence="4 9" id="KW-0812">Transmembrane</keyword>
<feature type="transmembrane region" description="Helical" evidence="9">
    <location>
        <begin position="153"/>
        <end position="178"/>
    </location>
</feature>
<feature type="transmembrane region" description="Helical" evidence="9">
    <location>
        <begin position="113"/>
        <end position="133"/>
    </location>
</feature>
<sequence length="541" mass="55732">MESVPERRPALALGAAALSGLFAYLGTGLHPLPALTWLAMLPVLLIAPRVRWGWAAGAAAASWVIGQSGLWAYFATTLEMPPPIVVGVLACYPLLAAGGAVLFRALIRQGRPVAAALAVPALWTAGEYLISLAQPHGAWLSLGYTQAGVLPVLQVAAVTGVWGVTFLVTGAASAIAAIAAPGDRRGRLRVAASALVILTVAGAYATVRLLASPQGPSIRVAVLGGPPDAELSPDTGEGRAQLDTYLRQIGEQADRGARVVVLPEKAFDTDEQSWPLLADPLARIATTRHVDVVVGATARHEGVASNVAVAFPADGSAPATYTKRHLIPGLEDHLTPGSGPPVGVPGAPALALVICKDLDFPALVRANRAAGAAVLLTPAWDMGGDGWLHGRMALVRGVEAGMSVARAGRNGRPVISDPAGHVRAEADNVRDPGAVIIADVPTGTGATPYARIGDVFAWLCVAAVGVLIAVARRQGHRANRSAALIRTTTAVAKWMPKATALVPPLRNTIRVSPSGFSATTSMNQAAARGPAKAIRARPRMP</sequence>
<keyword evidence="7 11" id="KW-0012">Acyltransferase</keyword>
<dbReference type="Gene3D" id="3.60.110.10">
    <property type="entry name" value="Carbon-nitrogen hydrolase"/>
    <property type="match status" value="1"/>
</dbReference>
<proteinExistence type="predicted"/>
<keyword evidence="3 11" id="KW-0808">Transferase</keyword>
<feature type="transmembrane region" description="Helical" evidence="9">
    <location>
        <begin position="455"/>
        <end position="471"/>
    </location>
</feature>
<feature type="transmembrane region" description="Helical" evidence="9">
    <location>
        <begin position="9"/>
        <end position="25"/>
    </location>
</feature>
<name>A0A3D9ZF29_9ACTN</name>
<dbReference type="GO" id="GO:0042158">
    <property type="term" value="P:lipoprotein biosynthetic process"/>
    <property type="evidence" value="ECO:0007669"/>
    <property type="project" value="InterPro"/>
</dbReference>
<dbReference type="InterPro" id="IPR045378">
    <property type="entry name" value="LNT_N"/>
</dbReference>
<protein>
    <submittedName>
        <fullName evidence="11">Apolipoprotein N-acyltransferase</fullName>
    </submittedName>
</protein>
<dbReference type="OrthoDB" id="9811121at2"/>
<keyword evidence="11" id="KW-0449">Lipoprotein</keyword>
<dbReference type="InterPro" id="IPR004563">
    <property type="entry name" value="Apolipo_AcylTrfase"/>
</dbReference>
<evidence type="ECO:0000256" key="1">
    <source>
        <dbReference type="ARBA" id="ARBA00004651"/>
    </source>
</evidence>
<evidence type="ECO:0000259" key="10">
    <source>
        <dbReference type="PROSITE" id="PS50263"/>
    </source>
</evidence>
<feature type="region of interest" description="Disordered" evidence="8">
    <location>
        <begin position="520"/>
        <end position="541"/>
    </location>
</feature>
<keyword evidence="6 9" id="KW-0472">Membrane</keyword>
<evidence type="ECO:0000256" key="3">
    <source>
        <dbReference type="ARBA" id="ARBA00022679"/>
    </source>
</evidence>
<dbReference type="PANTHER" id="PTHR38686:SF1">
    <property type="entry name" value="APOLIPOPROTEIN N-ACYLTRANSFERASE"/>
    <property type="match status" value="1"/>
</dbReference>
<evidence type="ECO:0000256" key="5">
    <source>
        <dbReference type="ARBA" id="ARBA00022989"/>
    </source>
</evidence>
<dbReference type="EMBL" id="QUMQ01000001">
    <property type="protein sequence ID" value="REF95847.1"/>
    <property type="molecule type" value="Genomic_DNA"/>
</dbReference>
<dbReference type="Pfam" id="PF20154">
    <property type="entry name" value="LNT_N"/>
    <property type="match status" value="1"/>
</dbReference>
<dbReference type="Proteomes" id="UP000256913">
    <property type="component" value="Unassembled WGS sequence"/>
</dbReference>
<feature type="domain" description="CN hydrolase" evidence="10">
    <location>
        <begin position="218"/>
        <end position="442"/>
    </location>
</feature>
<evidence type="ECO:0000256" key="4">
    <source>
        <dbReference type="ARBA" id="ARBA00022692"/>
    </source>
</evidence>
<evidence type="ECO:0000256" key="7">
    <source>
        <dbReference type="ARBA" id="ARBA00023315"/>
    </source>
</evidence>
<dbReference type="GO" id="GO:0005886">
    <property type="term" value="C:plasma membrane"/>
    <property type="evidence" value="ECO:0007669"/>
    <property type="project" value="UniProtKB-SubCell"/>
</dbReference>
<dbReference type="PROSITE" id="PS50263">
    <property type="entry name" value="CN_HYDROLASE"/>
    <property type="match status" value="1"/>
</dbReference>
<feature type="transmembrane region" description="Helical" evidence="9">
    <location>
        <begin position="86"/>
        <end position="106"/>
    </location>
</feature>
<keyword evidence="12" id="KW-1185">Reference proteome</keyword>
<dbReference type="InterPro" id="IPR036526">
    <property type="entry name" value="C-N_Hydrolase_sf"/>
</dbReference>
<evidence type="ECO:0000313" key="12">
    <source>
        <dbReference type="Proteomes" id="UP000256913"/>
    </source>
</evidence>
<comment type="subcellular location">
    <subcellularLocation>
        <location evidence="1">Cell membrane</location>
        <topology evidence="1">Multi-pass membrane protein</topology>
    </subcellularLocation>
</comment>
<dbReference type="InterPro" id="IPR003010">
    <property type="entry name" value="C-N_Hydrolase"/>
</dbReference>
<accession>A0A3D9ZF29</accession>
<evidence type="ECO:0000313" key="11">
    <source>
        <dbReference type="EMBL" id="REF95847.1"/>
    </source>
</evidence>
<comment type="caution">
    <text evidence="11">The sequence shown here is derived from an EMBL/GenBank/DDBJ whole genome shotgun (WGS) entry which is preliminary data.</text>
</comment>
<organism evidence="11 12">
    <name type="scientific">Asanoa ferruginea</name>
    <dbReference type="NCBI Taxonomy" id="53367"/>
    <lineage>
        <taxon>Bacteria</taxon>
        <taxon>Bacillati</taxon>
        <taxon>Actinomycetota</taxon>
        <taxon>Actinomycetes</taxon>
        <taxon>Micromonosporales</taxon>
        <taxon>Micromonosporaceae</taxon>
        <taxon>Asanoa</taxon>
    </lineage>
</organism>
<evidence type="ECO:0000256" key="2">
    <source>
        <dbReference type="ARBA" id="ARBA00022475"/>
    </source>
</evidence>
<dbReference type="SUPFAM" id="SSF56317">
    <property type="entry name" value="Carbon-nitrogen hydrolase"/>
    <property type="match status" value="1"/>
</dbReference>
<reference evidence="11 12" key="1">
    <citation type="submission" date="2018-08" db="EMBL/GenBank/DDBJ databases">
        <title>Sequencing the genomes of 1000 actinobacteria strains.</title>
        <authorList>
            <person name="Klenk H.-P."/>
        </authorList>
    </citation>
    <scope>NUCLEOTIDE SEQUENCE [LARGE SCALE GENOMIC DNA]</scope>
    <source>
        <strain evidence="11 12">DSM 44099</strain>
    </source>
</reference>
<evidence type="ECO:0000256" key="6">
    <source>
        <dbReference type="ARBA" id="ARBA00023136"/>
    </source>
</evidence>
<evidence type="ECO:0000256" key="8">
    <source>
        <dbReference type="SAM" id="MobiDB-lite"/>
    </source>
</evidence>
<dbReference type="Pfam" id="PF00795">
    <property type="entry name" value="CN_hydrolase"/>
    <property type="match status" value="1"/>
</dbReference>
<evidence type="ECO:0000256" key="9">
    <source>
        <dbReference type="SAM" id="Phobius"/>
    </source>
</evidence>
<dbReference type="GO" id="GO:0016410">
    <property type="term" value="F:N-acyltransferase activity"/>
    <property type="evidence" value="ECO:0007669"/>
    <property type="project" value="InterPro"/>
</dbReference>
<gene>
    <name evidence="11" type="ORF">DFJ67_1810</name>
</gene>
<dbReference type="PANTHER" id="PTHR38686">
    <property type="entry name" value="APOLIPOPROTEIN N-ACYLTRANSFERASE"/>
    <property type="match status" value="1"/>
</dbReference>
<keyword evidence="5 9" id="KW-1133">Transmembrane helix</keyword>
<feature type="transmembrane region" description="Helical" evidence="9">
    <location>
        <begin position="190"/>
        <end position="211"/>
    </location>
</feature>
<keyword evidence="2" id="KW-1003">Cell membrane</keyword>
<dbReference type="AlphaFoldDB" id="A0A3D9ZF29"/>